<dbReference type="AlphaFoldDB" id="A0A4Q2UV40"/>
<evidence type="ECO:0000313" key="2">
    <source>
        <dbReference type="Proteomes" id="UP000290540"/>
    </source>
</evidence>
<proteinExistence type="predicted"/>
<name>A0A4Q2UV40_FUSOX</name>
<comment type="caution">
    <text evidence="1">The sequence shown here is derived from an EMBL/GenBank/DDBJ whole genome shotgun (WGS) entry which is preliminary data.</text>
</comment>
<protein>
    <submittedName>
        <fullName evidence="1">Uncharacterized protein</fullName>
    </submittedName>
</protein>
<accession>A0A4Q2UV40</accession>
<dbReference type="Proteomes" id="UP000290540">
    <property type="component" value="Unassembled WGS sequence"/>
</dbReference>
<organism evidence="1 2">
    <name type="scientific">Fusarium oxysporum f. sp. narcissi</name>
    <dbReference type="NCBI Taxonomy" id="451672"/>
    <lineage>
        <taxon>Eukaryota</taxon>
        <taxon>Fungi</taxon>
        <taxon>Dikarya</taxon>
        <taxon>Ascomycota</taxon>
        <taxon>Pezizomycotina</taxon>
        <taxon>Sordariomycetes</taxon>
        <taxon>Hypocreomycetidae</taxon>
        <taxon>Hypocreales</taxon>
        <taxon>Nectriaceae</taxon>
        <taxon>Fusarium</taxon>
        <taxon>Fusarium oxysporum species complex</taxon>
    </lineage>
</organism>
<reference evidence="1 2" key="1">
    <citation type="submission" date="2016-12" db="EMBL/GenBank/DDBJ databases">
        <title>Draft genome sequence of Fusarium oxysporum causing rot on Narcissus.</title>
        <authorList>
            <person name="Armitage A.D."/>
            <person name="Taylor A."/>
            <person name="Clarkson J.P."/>
            <person name="Harrison R.J."/>
            <person name="Jackson A.C."/>
        </authorList>
    </citation>
    <scope>NUCLEOTIDE SEQUENCE [LARGE SCALE GENOMIC DNA]</scope>
    <source>
        <strain evidence="1 2">N139</strain>
    </source>
</reference>
<sequence>MPNDKILATKAKDISVDEHSMHSDSRVRNVVLKELQMTGRRAGLAEMEIVSGVIVTDEEWTPTSGPVTSTQKLNRRCIRMRFEKEINVFQG</sequence>
<gene>
    <name evidence="1" type="ORF">BFJ63_vAg19332</name>
</gene>
<evidence type="ECO:0000313" key="1">
    <source>
        <dbReference type="EMBL" id="RYC77794.1"/>
    </source>
</evidence>
<dbReference type="EMBL" id="MQTW01001784">
    <property type="protein sequence ID" value="RYC77794.1"/>
    <property type="molecule type" value="Genomic_DNA"/>
</dbReference>